<proteinExistence type="predicted"/>
<feature type="compositionally biased region" description="Polar residues" evidence="6">
    <location>
        <begin position="1"/>
        <end position="17"/>
    </location>
</feature>
<keyword evidence="1" id="KW-0808">Transferase</keyword>
<sequence length="323" mass="35065">MTHSSPAPQFEVNTRPTSGEEAYPTSPLLDYFRHIELTTTPACIIVGSLPLSDSEQISVRSRDMVIAADGGAQSLLERGIVPDAIIGDFDSASASSSQILEKMRAVNLEKCQKMELIKLPVDKDDTDLTDAVRLGWLKGYRYFLIYGSLGGRWDLTLLNLNLLTHISLNGGLGVLISERQKITSMNNGELTLRSPELIDLDARESAVGIIPTSDVVEDVSITGLLYEAQHVDSGYDEPLWSSNRFRTRAENIRSGLPVGPQTARMSIGQGSAHVVVPADVQLVSLATRRSDNESLGQAYQGITANLSVAGLSEDAQRNQAKQL</sequence>
<dbReference type="Pfam" id="PF04265">
    <property type="entry name" value="TPK_B1_binding"/>
    <property type="match status" value="1"/>
</dbReference>
<feature type="domain" description="Thiamin pyrophosphokinase thiamin-binding" evidence="8">
    <location>
        <begin position="200"/>
        <end position="249"/>
    </location>
</feature>
<dbReference type="PANTHER" id="PTHR41299:SF1">
    <property type="entry name" value="THIAMINE PYROPHOSPHOKINASE"/>
    <property type="match status" value="1"/>
</dbReference>
<keyword evidence="3 9" id="KW-0418">Kinase</keyword>
<dbReference type="CDD" id="cd07995">
    <property type="entry name" value="TPK"/>
    <property type="match status" value="1"/>
</dbReference>
<dbReference type="Proteomes" id="UP000228976">
    <property type="component" value="Unassembled WGS sequence"/>
</dbReference>
<evidence type="ECO:0000256" key="3">
    <source>
        <dbReference type="ARBA" id="ARBA00022777"/>
    </source>
</evidence>
<keyword evidence="2" id="KW-0547">Nucleotide-binding</keyword>
<dbReference type="EMBL" id="MWWU01000002">
    <property type="protein sequence ID" value="OZG56185.1"/>
    <property type="molecule type" value="Genomic_DNA"/>
</dbReference>
<feature type="domain" description="Thiamin pyrophosphokinase catalytic" evidence="7">
    <location>
        <begin position="60"/>
        <end position="166"/>
    </location>
</feature>
<dbReference type="Pfam" id="PF04263">
    <property type="entry name" value="TPK_catalytic"/>
    <property type="match status" value="1"/>
</dbReference>
<organism evidence="9 10">
    <name type="scientific">Aeriscardovia aeriphila</name>
    <dbReference type="NCBI Taxonomy" id="218139"/>
    <lineage>
        <taxon>Bacteria</taxon>
        <taxon>Bacillati</taxon>
        <taxon>Actinomycetota</taxon>
        <taxon>Actinomycetes</taxon>
        <taxon>Bifidobacteriales</taxon>
        <taxon>Bifidobacteriaceae</taxon>
        <taxon>Aeriscardovia</taxon>
    </lineage>
</organism>
<gene>
    <name evidence="9" type="ORF">AEAE_0673</name>
</gene>
<name>A0A261FAX4_9BIFI</name>
<dbReference type="InterPro" id="IPR006282">
    <property type="entry name" value="Thi_PPkinase"/>
</dbReference>
<dbReference type="InterPro" id="IPR007373">
    <property type="entry name" value="Thiamin_PyroPKinase_B1-bd"/>
</dbReference>
<dbReference type="GO" id="GO:0009229">
    <property type="term" value="P:thiamine diphosphate biosynthetic process"/>
    <property type="evidence" value="ECO:0007669"/>
    <property type="project" value="InterPro"/>
</dbReference>
<dbReference type="InterPro" id="IPR036759">
    <property type="entry name" value="TPK_catalytic_sf"/>
</dbReference>
<evidence type="ECO:0000256" key="4">
    <source>
        <dbReference type="ARBA" id="ARBA00022840"/>
    </source>
</evidence>
<accession>A0A261FAX4</accession>
<evidence type="ECO:0000259" key="8">
    <source>
        <dbReference type="Pfam" id="PF04265"/>
    </source>
</evidence>
<dbReference type="Gene3D" id="3.40.50.10240">
    <property type="entry name" value="Thiamin pyrophosphokinase, catalytic domain"/>
    <property type="match status" value="1"/>
</dbReference>
<dbReference type="SUPFAM" id="SSF63999">
    <property type="entry name" value="Thiamin pyrophosphokinase, catalytic domain"/>
    <property type="match status" value="1"/>
</dbReference>
<dbReference type="EC" id="2.7.6.2" evidence="5"/>
<dbReference type="GO" id="GO:0016301">
    <property type="term" value="F:kinase activity"/>
    <property type="evidence" value="ECO:0007669"/>
    <property type="project" value="UniProtKB-KW"/>
</dbReference>
<evidence type="ECO:0000259" key="7">
    <source>
        <dbReference type="Pfam" id="PF04263"/>
    </source>
</evidence>
<dbReference type="InterPro" id="IPR053149">
    <property type="entry name" value="TPK"/>
</dbReference>
<reference evidence="9 10" key="1">
    <citation type="journal article" date="2017" name="BMC Genomics">
        <title>Comparative genomic and phylogenomic analyses of the Bifidobacteriaceae family.</title>
        <authorList>
            <person name="Lugli G.A."/>
            <person name="Milani C."/>
            <person name="Turroni F."/>
            <person name="Duranti S."/>
            <person name="Mancabelli L."/>
            <person name="Mangifesta M."/>
            <person name="Ferrario C."/>
            <person name="Modesto M."/>
            <person name="Mattarelli P."/>
            <person name="Jiri K."/>
            <person name="van Sinderen D."/>
            <person name="Ventura M."/>
        </authorList>
    </citation>
    <scope>NUCLEOTIDE SEQUENCE [LARGE SCALE GENOMIC DNA]</scope>
    <source>
        <strain evidence="9 10">LMG 21773</strain>
    </source>
</reference>
<keyword evidence="4" id="KW-0067">ATP-binding</keyword>
<dbReference type="GO" id="GO:0006772">
    <property type="term" value="P:thiamine metabolic process"/>
    <property type="evidence" value="ECO:0007669"/>
    <property type="project" value="UniProtKB-UniRule"/>
</dbReference>
<dbReference type="AlphaFoldDB" id="A0A261FAX4"/>
<evidence type="ECO:0000313" key="9">
    <source>
        <dbReference type="EMBL" id="OZG56185.1"/>
    </source>
</evidence>
<dbReference type="GO" id="GO:0005524">
    <property type="term" value="F:ATP binding"/>
    <property type="evidence" value="ECO:0007669"/>
    <property type="project" value="UniProtKB-KW"/>
</dbReference>
<dbReference type="NCBIfam" id="TIGR01378">
    <property type="entry name" value="thi_PPkinase"/>
    <property type="match status" value="1"/>
</dbReference>
<evidence type="ECO:0000256" key="1">
    <source>
        <dbReference type="ARBA" id="ARBA00022679"/>
    </source>
</evidence>
<dbReference type="PANTHER" id="PTHR41299">
    <property type="entry name" value="THIAMINE PYROPHOSPHOKINASE"/>
    <property type="match status" value="1"/>
</dbReference>
<feature type="region of interest" description="Disordered" evidence="6">
    <location>
        <begin position="1"/>
        <end position="21"/>
    </location>
</feature>
<evidence type="ECO:0000256" key="2">
    <source>
        <dbReference type="ARBA" id="ARBA00022741"/>
    </source>
</evidence>
<evidence type="ECO:0000256" key="5">
    <source>
        <dbReference type="NCBIfam" id="TIGR01378"/>
    </source>
</evidence>
<evidence type="ECO:0000256" key="6">
    <source>
        <dbReference type="SAM" id="MobiDB-lite"/>
    </source>
</evidence>
<comment type="caution">
    <text evidence="9">The sequence shown here is derived from an EMBL/GenBank/DDBJ whole genome shotgun (WGS) entry which is preliminary data.</text>
</comment>
<dbReference type="GO" id="GO:0030975">
    <property type="term" value="F:thiamine binding"/>
    <property type="evidence" value="ECO:0007669"/>
    <property type="project" value="InterPro"/>
</dbReference>
<dbReference type="InterPro" id="IPR007371">
    <property type="entry name" value="TPK_catalytic"/>
</dbReference>
<dbReference type="OrthoDB" id="9804377at2"/>
<dbReference type="GO" id="GO:0004788">
    <property type="term" value="F:thiamine diphosphokinase activity"/>
    <property type="evidence" value="ECO:0007669"/>
    <property type="project" value="UniProtKB-UniRule"/>
</dbReference>
<evidence type="ECO:0000313" key="10">
    <source>
        <dbReference type="Proteomes" id="UP000228976"/>
    </source>
</evidence>
<keyword evidence="10" id="KW-1185">Reference proteome</keyword>
<protein>
    <recommendedName>
        <fullName evidence="5">Thiamine diphosphokinase</fullName>
        <ecNumber evidence="5">2.7.6.2</ecNumber>
    </recommendedName>
</protein>
<dbReference type="RefSeq" id="WP_094689741.1">
    <property type="nucleotide sequence ID" value="NZ_JACBYZ010000001.1"/>
</dbReference>